<dbReference type="PANTHER" id="PTHR47573">
    <property type="entry name" value="PROTEIN AF-9 HOMOLOG"/>
    <property type="match status" value="1"/>
</dbReference>
<evidence type="ECO:0000259" key="9">
    <source>
        <dbReference type="PROSITE" id="PS51037"/>
    </source>
</evidence>
<evidence type="ECO:0000256" key="7">
    <source>
        <dbReference type="PROSITE-ProRule" id="PRU00376"/>
    </source>
</evidence>
<evidence type="ECO:0000256" key="2">
    <source>
        <dbReference type="ARBA" id="ARBA00022559"/>
    </source>
</evidence>
<name>A0AAW1Q3U5_9CHLO</name>
<dbReference type="Gene3D" id="2.60.40.1970">
    <property type="entry name" value="YEATS domain"/>
    <property type="match status" value="1"/>
</dbReference>
<organism evidence="10 11">
    <name type="scientific">Symbiochloris irregularis</name>
    <dbReference type="NCBI Taxonomy" id="706552"/>
    <lineage>
        <taxon>Eukaryota</taxon>
        <taxon>Viridiplantae</taxon>
        <taxon>Chlorophyta</taxon>
        <taxon>core chlorophytes</taxon>
        <taxon>Trebouxiophyceae</taxon>
        <taxon>Trebouxiales</taxon>
        <taxon>Trebouxiaceae</taxon>
        <taxon>Symbiochloris</taxon>
    </lineage>
</organism>
<comment type="subcellular location">
    <subcellularLocation>
        <location evidence="7">Nucleus</location>
    </subcellularLocation>
</comment>
<dbReference type="PROSITE" id="PS00460">
    <property type="entry name" value="GLUTATHIONE_PEROXID_1"/>
    <property type="match status" value="1"/>
</dbReference>
<dbReference type="InterPro" id="IPR005033">
    <property type="entry name" value="YEATS"/>
</dbReference>
<dbReference type="PROSITE" id="PS51355">
    <property type="entry name" value="GLUTATHIONE_PEROXID_3"/>
    <property type="match status" value="1"/>
</dbReference>
<dbReference type="InterPro" id="IPR038704">
    <property type="entry name" value="YEAST_sf"/>
</dbReference>
<proteinExistence type="inferred from homology"/>
<dbReference type="PROSITE" id="PS51037">
    <property type="entry name" value="YEATS"/>
    <property type="match status" value="1"/>
</dbReference>
<dbReference type="InterPro" id="IPR029759">
    <property type="entry name" value="GPX_AS"/>
</dbReference>
<keyword evidence="3 8" id="KW-0560">Oxidoreductase</keyword>
<evidence type="ECO:0000256" key="4">
    <source>
        <dbReference type="ARBA" id="ARBA00023015"/>
    </source>
</evidence>
<dbReference type="AlphaFoldDB" id="A0AAW1Q3U5"/>
<keyword evidence="5" id="KW-0804">Transcription</keyword>
<evidence type="ECO:0000313" key="11">
    <source>
        <dbReference type="Proteomes" id="UP001465755"/>
    </source>
</evidence>
<dbReference type="CDD" id="cd16910">
    <property type="entry name" value="YEATS_TFIID14_like"/>
    <property type="match status" value="1"/>
</dbReference>
<reference evidence="10 11" key="1">
    <citation type="journal article" date="2024" name="Nat. Commun.">
        <title>Phylogenomics reveals the evolutionary origins of lichenization in chlorophyte algae.</title>
        <authorList>
            <person name="Puginier C."/>
            <person name="Libourel C."/>
            <person name="Otte J."/>
            <person name="Skaloud P."/>
            <person name="Haon M."/>
            <person name="Grisel S."/>
            <person name="Petersen M."/>
            <person name="Berrin J.G."/>
            <person name="Delaux P.M."/>
            <person name="Dal Grande F."/>
            <person name="Keller J."/>
        </authorList>
    </citation>
    <scope>NUCLEOTIDE SEQUENCE [LARGE SCALE GENOMIC DNA]</scope>
    <source>
        <strain evidence="10 11">SAG 2036</strain>
    </source>
</reference>
<evidence type="ECO:0000256" key="1">
    <source>
        <dbReference type="ARBA" id="ARBA00006926"/>
    </source>
</evidence>
<dbReference type="SUPFAM" id="SSF52833">
    <property type="entry name" value="Thioredoxin-like"/>
    <property type="match status" value="1"/>
</dbReference>
<keyword evidence="6 7" id="KW-0539">Nucleus</keyword>
<dbReference type="Proteomes" id="UP001465755">
    <property type="component" value="Unassembled WGS sequence"/>
</dbReference>
<evidence type="ECO:0000313" key="10">
    <source>
        <dbReference type="EMBL" id="KAK9815037.1"/>
    </source>
</evidence>
<feature type="domain" description="YEATS" evidence="9">
    <location>
        <begin position="4"/>
        <end position="152"/>
    </location>
</feature>
<sequence>MGTRARNSEYVLPVVVGTVAFYLGKKATDSSSHRWTLYMRHANGLDLSQFVKKVVYQLHSSFAVPHREITTPPFFDLTEHGWGEFEIAAVVHFTDDAAEKPVELYHKLKLYTEAELSTQTSKTTKIPVVAETYEELVFSDPTEAFRMKFYVFKRFSWSSTWSAFTPRSKKRREEKQQTAISRDQALAFLWPDCNEPHPTADTAAQAHHSKDTDLKLVNSPSGLYAMAVDDTDGRSYRLDQYAGQVSLVVNVASQCGYTDSNYIGLQKLYEKYHHRGFEVLAFPCNAFGQQEPGSLAEIQAFATEKYHATFPIFPKPAIALWDVCAKRSAGIFTHIQHKDTVGPD</sequence>
<comment type="caution">
    <text evidence="10">The sequence shown here is derived from an EMBL/GenBank/DDBJ whole genome shotgun (WGS) entry which is preliminary data.</text>
</comment>
<dbReference type="GO" id="GO:0006355">
    <property type="term" value="P:regulation of DNA-templated transcription"/>
    <property type="evidence" value="ECO:0007669"/>
    <property type="project" value="InterPro"/>
</dbReference>
<gene>
    <name evidence="10" type="ORF">WJX73_005711</name>
</gene>
<dbReference type="EMBL" id="JALJOQ010000001">
    <property type="protein sequence ID" value="KAK9815037.1"/>
    <property type="molecule type" value="Genomic_DNA"/>
</dbReference>
<dbReference type="InterPro" id="IPR055129">
    <property type="entry name" value="YEATS_dom"/>
</dbReference>
<dbReference type="Pfam" id="PF03366">
    <property type="entry name" value="YEATS"/>
    <property type="match status" value="1"/>
</dbReference>
<accession>A0AAW1Q3U5</accession>
<evidence type="ECO:0000256" key="5">
    <source>
        <dbReference type="ARBA" id="ARBA00023163"/>
    </source>
</evidence>
<dbReference type="InterPro" id="IPR036249">
    <property type="entry name" value="Thioredoxin-like_sf"/>
</dbReference>
<dbReference type="Gene3D" id="3.40.30.10">
    <property type="entry name" value="Glutaredoxin"/>
    <property type="match status" value="1"/>
</dbReference>
<dbReference type="Pfam" id="PF00255">
    <property type="entry name" value="GSHPx"/>
    <property type="match status" value="1"/>
</dbReference>
<dbReference type="GO" id="GO:0004601">
    <property type="term" value="F:peroxidase activity"/>
    <property type="evidence" value="ECO:0007669"/>
    <property type="project" value="UniProtKB-KW"/>
</dbReference>
<keyword evidence="4" id="KW-0805">Transcription regulation</keyword>
<evidence type="ECO:0000256" key="3">
    <source>
        <dbReference type="ARBA" id="ARBA00023002"/>
    </source>
</evidence>
<protein>
    <recommendedName>
        <fullName evidence="8">Glutathione peroxidase</fullName>
    </recommendedName>
</protein>
<evidence type="ECO:0000256" key="8">
    <source>
        <dbReference type="RuleBase" id="RU000499"/>
    </source>
</evidence>
<dbReference type="InterPro" id="IPR000889">
    <property type="entry name" value="Glutathione_peroxidase"/>
</dbReference>
<dbReference type="PRINTS" id="PR01011">
    <property type="entry name" value="GLUTPROXDASE"/>
</dbReference>
<evidence type="ECO:0000256" key="6">
    <source>
        <dbReference type="ARBA" id="ARBA00023242"/>
    </source>
</evidence>
<keyword evidence="2 8" id="KW-0575">Peroxidase</keyword>
<dbReference type="PANTHER" id="PTHR47573:SF1">
    <property type="entry name" value="PROTEIN AF-9 HOMOLOG"/>
    <property type="match status" value="1"/>
</dbReference>
<comment type="similarity">
    <text evidence="1 8">Belongs to the glutathione peroxidase family.</text>
</comment>
<dbReference type="GO" id="GO:0005634">
    <property type="term" value="C:nucleus"/>
    <property type="evidence" value="ECO:0007669"/>
    <property type="project" value="UniProtKB-SubCell"/>
</dbReference>
<dbReference type="GO" id="GO:0006979">
    <property type="term" value="P:response to oxidative stress"/>
    <property type="evidence" value="ECO:0007669"/>
    <property type="project" value="InterPro"/>
</dbReference>
<keyword evidence="11" id="KW-1185">Reference proteome</keyword>